<proteinExistence type="predicted"/>
<protein>
    <submittedName>
        <fullName evidence="1">Uncharacterized protein</fullName>
    </submittedName>
</protein>
<sequence>MVIQRLEVCLELLKMAIEFVIVVAEAVGIVFQHNVSPPQLLRSSAYATAPVLPFIGLLP</sequence>
<accession>A0A8K0GVG7</accession>
<evidence type="ECO:0000313" key="2">
    <source>
        <dbReference type="Proteomes" id="UP000796880"/>
    </source>
</evidence>
<comment type="caution">
    <text evidence="1">The sequence shown here is derived from an EMBL/GenBank/DDBJ whole genome shotgun (WGS) entry which is preliminary data.</text>
</comment>
<name>A0A8K0GVG7_9ROSA</name>
<gene>
    <name evidence="1" type="ORF">FNV43_RR22776</name>
</gene>
<keyword evidence="2" id="KW-1185">Reference proteome</keyword>
<evidence type="ECO:0000313" key="1">
    <source>
        <dbReference type="EMBL" id="KAF3435685.1"/>
    </source>
</evidence>
<reference evidence="1" key="1">
    <citation type="submission" date="2020-03" db="EMBL/GenBank/DDBJ databases">
        <title>A high-quality chromosome-level genome assembly of a woody plant with both climbing and erect habits, Rhamnella rubrinervis.</title>
        <authorList>
            <person name="Lu Z."/>
            <person name="Yang Y."/>
            <person name="Zhu X."/>
            <person name="Sun Y."/>
        </authorList>
    </citation>
    <scope>NUCLEOTIDE SEQUENCE</scope>
    <source>
        <strain evidence="1">BYM</strain>
        <tissue evidence="1">Leaf</tissue>
    </source>
</reference>
<dbReference type="Proteomes" id="UP000796880">
    <property type="component" value="Unassembled WGS sequence"/>
</dbReference>
<organism evidence="1 2">
    <name type="scientific">Rhamnella rubrinervis</name>
    <dbReference type="NCBI Taxonomy" id="2594499"/>
    <lineage>
        <taxon>Eukaryota</taxon>
        <taxon>Viridiplantae</taxon>
        <taxon>Streptophyta</taxon>
        <taxon>Embryophyta</taxon>
        <taxon>Tracheophyta</taxon>
        <taxon>Spermatophyta</taxon>
        <taxon>Magnoliopsida</taxon>
        <taxon>eudicotyledons</taxon>
        <taxon>Gunneridae</taxon>
        <taxon>Pentapetalae</taxon>
        <taxon>rosids</taxon>
        <taxon>fabids</taxon>
        <taxon>Rosales</taxon>
        <taxon>Rhamnaceae</taxon>
        <taxon>rhamnoid group</taxon>
        <taxon>Rhamneae</taxon>
        <taxon>Rhamnella</taxon>
    </lineage>
</organism>
<dbReference type="PANTHER" id="PTHR37705">
    <property type="entry name" value="BNAA08G11710D PROTEIN"/>
    <property type="match status" value="1"/>
</dbReference>
<dbReference type="EMBL" id="VOIH02000010">
    <property type="protein sequence ID" value="KAF3435685.1"/>
    <property type="molecule type" value="Genomic_DNA"/>
</dbReference>
<dbReference type="AlphaFoldDB" id="A0A8K0GVG7"/>
<dbReference type="PANTHER" id="PTHR37705:SF1">
    <property type="entry name" value="TRANSMEMBRANE PROTEIN"/>
    <property type="match status" value="1"/>
</dbReference>